<gene>
    <name evidence="1" type="ORF">BS47DRAFT_333189</name>
</gene>
<dbReference type="EMBL" id="MU128926">
    <property type="protein sequence ID" value="KAF9518286.1"/>
    <property type="molecule type" value="Genomic_DNA"/>
</dbReference>
<protein>
    <recommendedName>
        <fullName evidence="3">F-box domain-containing protein</fullName>
    </recommendedName>
</protein>
<organism evidence="1 2">
    <name type="scientific">Hydnum rufescens UP504</name>
    <dbReference type="NCBI Taxonomy" id="1448309"/>
    <lineage>
        <taxon>Eukaryota</taxon>
        <taxon>Fungi</taxon>
        <taxon>Dikarya</taxon>
        <taxon>Basidiomycota</taxon>
        <taxon>Agaricomycotina</taxon>
        <taxon>Agaricomycetes</taxon>
        <taxon>Cantharellales</taxon>
        <taxon>Hydnaceae</taxon>
        <taxon>Hydnum</taxon>
    </lineage>
</organism>
<proteinExistence type="predicted"/>
<evidence type="ECO:0008006" key="3">
    <source>
        <dbReference type="Google" id="ProtNLM"/>
    </source>
</evidence>
<accession>A0A9P6DXA3</accession>
<sequence>MSHGVLEDDAIDYKTIASQRIESFLHDLNQDCSKHPSVAFVSTTPGDIRRDPRTKSAIHRLSARIAALEEAESLIHQTRLVAEEELALLRARVAPISACPNEIIAKILVSTYSSALAEPVDPTKTLLSISQVSRLWRIVAIGLTQMWARIHLEWNPKQRTLWLKRSGTRLLDVHLTFDSPLPEIWEPSKLGDIFGEEDLLLHSSRWRSLSLRDSGHPIAELFLNRLVRSIDLKSLESLSLLSSTYGPHNIIANFGEHPESGSALRHLILRDTARRMILTSGPASLEVAIDSSASSYHVFATRRPQSGLQFPSELIFVAWYWGMITGGDSFVT</sequence>
<keyword evidence="2" id="KW-1185">Reference proteome</keyword>
<dbReference type="OrthoDB" id="2269034at2759"/>
<evidence type="ECO:0000313" key="2">
    <source>
        <dbReference type="Proteomes" id="UP000886523"/>
    </source>
</evidence>
<reference evidence="1" key="1">
    <citation type="journal article" date="2020" name="Nat. Commun.">
        <title>Large-scale genome sequencing of mycorrhizal fungi provides insights into the early evolution of symbiotic traits.</title>
        <authorList>
            <person name="Miyauchi S."/>
            <person name="Kiss E."/>
            <person name="Kuo A."/>
            <person name="Drula E."/>
            <person name="Kohler A."/>
            <person name="Sanchez-Garcia M."/>
            <person name="Morin E."/>
            <person name="Andreopoulos B."/>
            <person name="Barry K.W."/>
            <person name="Bonito G."/>
            <person name="Buee M."/>
            <person name="Carver A."/>
            <person name="Chen C."/>
            <person name="Cichocki N."/>
            <person name="Clum A."/>
            <person name="Culley D."/>
            <person name="Crous P.W."/>
            <person name="Fauchery L."/>
            <person name="Girlanda M."/>
            <person name="Hayes R.D."/>
            <person name="Keri Z."/>
            <person name="LaButti K."/>
            <person name="Lipzen A."/>
            <person name="Lombard V."/>
            <person name="Magnuson J."/>
            <person name="Maillard F."/>
            <person name="Murat C."/>
            <person name="Nolan M."/>
            <person name="Ohm R.A."/>
            <person name="Pangilinan J."/>
            <person name="Pereira M.F."/>
            <person name="Perotto S."/>
            <person name="Peter M."/>
            <person name="Pfister S."/>
            <person name="Riley R."/>
            <person name="Sitrit Y."/>
            <person name="Stielow J.B."/>
            <person name="Szollosi G."/>
            <person name="Zifcakova L."/>
            <person name="Stursova M."/>
            <person name="Spatafora J.W."/>
            <person name="Tedersoo L."/>
            <person name="Vaario L.M."/>
            <person name="Yamada A."/>
            <person name="Yan M."/>
            <person name="Wang P."/>
            <person name="Xu J."/>
            <person name="Bruns T."/>
            <person name="Baldrian P."/>
            <person name="Vilgalys R."/>
            <person name="Dunand C."/>
            <person name="Henrissat B."/>
            <person name="Grigoriev I.V."/>
            <person name="Hibbett D."/>
            <person name="Nagy L.G."/>
            <person name="Martin F.M."/>
        </authorList>
    </citation>
    <scope>NUCLEOTIDE SEQUENCE</scope>
    <source>
        <strain evidence="1">UP504</strain>
    </source>
</reference>
<dbReference type="AlphaFoldDB" id="A0A9P6DXA3"/>
<comment type="caution">
    <text evidence="1">The sequence shown here is derived from an EMBL/GenBank/DDBJ whole genome shotgun (WGS) entry which is preliminary data.</text>
</comment>
<evidence type="ECO:0000313" key="1">
    <source>
        <dbReference type="EMBL" id="KAF9518286.1"/>
    </source>
</evidence>
<name>A0A9P6DXA3_9AGAM</name>
<dbReference type="Proteomes" id="UP000886523">
    <property type="component" value="Unassembled WGS sequence"/>
</dbReference>